<keyword evidence="3" id="KW-0805">Transcription regulation</keyword>
<feature type="modified residue" description="4-aspartylphosphate" evidence="6">
    <location>
        <position position="67"/>
    </location>
</feature>
<dbReference type="InterPro" id="IPR011006">
    <property type="entry name" value="CheY-like_superfamily"/>
</dbReference>
<feature type="domain" description="OmpR/PhoB-type" evidence="9">
    <location>
        <begin position="147"/>
        <end position="245"/>
    </location>
</feature>
<evidence type="ECO:0000313" key="11">
    <source>
        <dbReference type="Proteomes" id="UP000015346"/>
    </source>
</evidence>
<dbReference type="GO" id="GO:0000156">
    <property type="term" value="F:phosphorelay response regulator activity"/>
    <property type="evidence" value="ECO:0007669"/>
    <property type="project" value="TreeGrafter"/>
</dbReference>
<dbReference type="Proteomes" id="UP000015346">
    <property type="component" value="Unassembled WGS sequence"/>
</dbReference>
<evidence type="ECO:0000313" key="10">
    <source>
        <dbReference type="EMBL" id="EPX83102.1"/>
    </source>
</evidence>
<feature type="domain" description="Response regulatory" evidence="8">
    <location>
        <begin position="18"/>
        <end position="131"/>
    </location>
</feature>
<dbReference type="AlphaFoldDB" id="S9QU45"/>
<evidence type="ECO:0000259" key="8">
    <source>
        <dbReference type="PROSITE" id="PS50110"/>
    </source>
</evidence>
<dbReference type="PROSITE" id="PS50110">
    <property type="entry name" value="RESPONSE_REGULATORY"/>
    <property type="match status" value="1"/>
</dbReference>
<dbReference type="Gene3D" id="1.10.10.10">
    <property type="entry name" value="Winged helix-like DNA-binding domain superfamily/Winged helix DNA-binding domain"/>
    <property type="match status" value="1"/>
</dbReference>
<dbReference type="GO" id="GO:0006355">
    <property type="term" value="P:regulation of DNA-templated transcription"/>
    <property type="evidence" value="ECO:0007669"/>
    <property type="project" value="InterPro"/>
</dbReference>
<organism evidence="10 11">
    <name type="scientific">Rubellimicrobium thermophilum DSM 16684</name>
    <dbReference type="NCBI Taxonomy" id="1123069"/>
    <lineage>
        <taxon>Bacteria</taxon>
        <taxon>Pseudomonadati</taxon>
        <taxon>Pseudomonadota</taxon>
        <taxon>Alphaproteobacteria</taxon>
        <taxon>Rhodobacterales</taxon>
        <taxon>Roseobacteraceae</taxon>
        <taxon>Rubellimicrobium</taxon>
    </lineage>
</organism>
<dbReference type="SMART" id="SM00862">
    <property type="entry name" value="Trans_reg_C"/>
    <property type="match status" value="1"/>
</dbReference>
<evidence type="ECO:0000256" key="2">
    <source>
        <dbReference type="ARBA" id="ARBA00023012"/>
    </source>
</evidence>
<dbReference type="SUPFAM" id="SSF46894">
    <property type="entry name" value="C-terminal effector domain of the bipartite response regulators"/>
    <property type="match status" value="1"/>
</dbReference>
<accession>S9QU45</accession>
<evidence type="ECO:0000256" key="7">
    <source>
        <dbReference type="PROSITE-ProRule" id="PRU01091"/>
    </source>
</evidence>
<protein>
    <submittedName>
        <fullName evidence="10">Response regulator</fullName>
    </submittedName>
</protein>
<dbReference type="Gene3D" id="3.40.50.2300">
    <property type="match status" value="1"/>
</dbReference>
<keyword evidence="4 7" id="KW-0238">DNA-binding</keyword>
<keyword evidence="11" id="KW-1185">Reference proteome</keyword>
<dbReference type="PATRIC" id="fig|1123069.3.peg.2694"/>
<sequence>MSPMAARDAEMPADSPAHLLVVDDDERIRLLLARFLRKAGYLVTAARDAAQARRLMAGLAFDLVILDVMMPGEDGFSLCRAIRAGSGMPVLLLTARGETGDRILGLEAGADDYLPKPFEPRELLLRVGAILRRSPTGEPARPPTAAPRLLRLGDITFDMARGMLLREGGEAPRLTQTEAQLLRRLAAVPGATVSRARLIEDVSPSPAQERAIDVQITRLRRKIEPDPRQPRYLQTVRGAGYRLAPD</sequence>
<dbReference type="PANTHER" id="PTHR48111">
    <property type="entry name" value="REGULATOR OF RPOS"/>
    <property type="match status" value="1"/>
</dbReference>
<keyword evidence="5" id="KW-0804">Transcription</keyword>
<evidence type="ECO:0000256" key="5">
    <source>
        <dbReference type="ARBA" id="ARBA00023163"/>
    </source>
</evidence>
<evidence type="ECO:0000259" key="9">
    <source>
        <dbReference type="PROSITE" id="PS51755"/>
    </source>
</evidence>
<evidence type="ECO:0000256" key="3">
    <source>
        <dbReference type="ARBA" id="ARBA00023015"/>
    </source>
</evidence>
<dbReference type="FunFam" id="3.40.50.2300:FF:000001">
    <property type="entry name" value="DNA-binding response regulator PhoB"/>
    <property type="match status" value="1"/>
</dbReference>
<dbReference type="PROSITE" id="PS51755">
    <property type="entry name" value="OMPR_PHOB"/>
    <property type="match status" value="1"/>
</dbReference>
<evidence type="ECO:0000256" key="4">
    <source>
        <dbReference type="ARBA" id="ARBA00023125"/>
    </source>
</evidence>
<dbReference type="Pfam" id="PF00486">
    <property type="entry name" value="Trans_reg_C"/>
    <property type="match status" value="1"/>
</dbReference>
<dbReference type="EMBL" id="AOLV01000033">
    <property type="protein sequence ID" value="EPX83102.1"/>
    <property type="molecule type" value="Genomic_DNA"/>
</dbReference>
<feature type="DNA-binding region" description="OmpR/PhoB-type" evidence="7">
    <location>
        <begin position="147"/>
        <end position="245"/>
    </location>
</feature>
<name>S9QU45_9RHOB</name>
<gene>
    <name evidence="10" type="ORF">ruthe_02719</name>
</gene>
<dbReference type="PANTHER" id="PTHR48111:SF4">
    <property type="entry name" value="DNA-BINDING DUAL TRANSCRIPTIONAL REGULATOR OMPR"/>
    <property type="match status" value="1"/>
</dbReference>
<dbReference type="InterPro" id="IPR001867">
    <property type="entry name" value="OmpR/PhoB-type_DNA-bd"/>
</dbReference>
<dbReference type="InterPro" id="IPR016032">
    <property type="entry name" value="Sig_transdc_resp-reg_C-effctor"/>
</dbReference>
<dbReference type="SUPFAM" id="SSF52172">
    <property type="entry name" value="CheY-like"/>
    <property type="match status" value="1"/>
</dbReference>
<comment type="caution">
    <text evidence="10">The sequence shown here is derived from an EMBL/GenBank/DDBJ whole genome shotgun (WGS) entry which is preliminary data.</text>
</comment>
<keyword evidence="2" id="KW-0902">Two-component regulatory system</keyword>
<evidence type="ECO:0000256" key="6">
    <source>
        <dbReference type="PROSITE-ProRule" id="PRU00169"/>
    </source>
</evidence>
<dbReference type="HOGENOM" id="CLU_000445_30_4_5"/>
<dbReference type="GO" id="GO:0005829">
    <property type="term" value="C:cytosol"/>
    <property type="evidence" value="ECO:0007669"/>
    <property type="project" value="TreeGrafter"/>
</dbReference>
<dbReference type="CDD" id="cd17574">
    <property type="entry name" value="REC_OmpR"/>
    <property type="match status" value="1"/>
</dbReference>
<dbReference type="Gene3D" id="6.10.250.690">
    <property type="match status" value="1"/>
</dbReference>
<dbReference type="STRING" id="1123069.ruthe_02719"/>
<reference evidence="10 11" key="1">
    <citation type="journal article" date="2013" name="Stand. Genomic Sci.">
        <title>Genome sequence of the reddish-pigmented Rubellimicrobium thermophilum type strain (DSM 16684(T)), a member of the Roseobacter clade.</title>
        <authorList>
            <person name="Fiebig A."/>
            <person name="Riedel T."/>
            <person name="Gronow S."/>
            <person name="Petersen J."/>
            <person name="Klenk H.P."/>
            <person name="Goker M."/>
        </authorList>
    </citation>
    <scope>NUCLEOTIDE SEQUENCE [LARGE SCALE GENOMIC DNA]</scope>
    <source>
        <strain evidence="10 11">DSM 16684</strain>
    </source>
</reference>
<dbReference type="InterPro" id="IPR039420">
    <property type="entry name" value="WalR-like"/>
</dbReference>
<dbReference type="GO" id="GO:0032993">
    <property type="term" value="C:protein-DNA complex"/>
    <property type="evidence" value="ECO:0007669"/>
    <property type="project" value="TreeGrafter"/>
</dbReference>
<dbReference type="GO" id="GO:0000976">
    <property type="term" value="F:transcription cis-regulatory region binding"/>
    <property type="evidence" value="ECO:0007669"/>
    <property type="project" value="TreeGrafter"/>
</dbReference>
<keyword evidence="1 6" id="KW-0597">Phosphoprotein</keyword>
<dbReference type="InterPro" id="IPR001789">
    <property type="entry name" value="Sig_transdc_resp-reg_receiver"/>
</dbReference>
<dbReference type="CDD" id="cd00383">
    <property type="entry name" value="trans_reg_C"/>
    <property type="match status" value="1"/>
</dbReference>
<dbReference type="InterPro" id="IPR036388">
    <property type="entry name" value="WH-like_DNA-bd_sf"/>
</dbReference>
<evidence type="ECO:0000256" key="1">
    <source>
        <dbReference type="ARBA" id="ARBA00022553"/>
    </source>
</evidence>
<dbReference type="Pfam" id="PF00072">
    <property type="entry name" value="Response_reg"/>
    <property type="match status" value="1"/>
</dbReference>
<proteinExistence type="predicted"/>
<dbReference type="SMART" id="SM00448">
    <property type="entry name" value="REC"/>
    <property type="match status" value="1"/>
</dbReference>